<proteinExistence type="evidence at protein level"/>
<keyword evidence="11" id="KW-0002">3D-structure</keyword>
<dbReference type="Gene3D" id="3.50.50.60">
    <property type="entry name" value="FAD/NAD(P)-binding domain"/>
    <property type="match status" value="2"/>
</dbReference>
<evidence type="ECO:0000256" key="6">
    <source>
        <dbReference type="SAM" id="MobiDB-lite"/>
    </source>
</evidence>
<feature type="binding site" evidence="11">
    <location>
        <position position="474"/>
    </location>
    <ligand>
        <name>FAD</name>
        <dbReference type="ChEBI" id="CHEBI:57692"/>
    </ligand>
</feature>
<dbReference type="PANTHER" id="PTHR42784">
    <property type="entry name" value="PYRANOSE 2-OXIDASE"/>
    <property type="match status" value="1"/>
</dbReference>
<dbReference type="InterPro" id="IPR007867">
    <property type="entry name" value="GMC_OxRtase_C"/>
</dbReference>
<dbReference type="GO" id="GO:0050660">
    <property type="term" value="F:flavin adenine dinucleotide binding"/>
    <property type="evidence" value="ECO:0007669"/>
    <property type="project" value="InterPro"/>
</dbReference>
<feature type="domain" description="Glucose-methanol-choline oxidoreductase N-terminal" evidence="7">
    <location>
        <begin position="148"/>
        <end position="301"/>
    </location>
</feature>
<comment type="cofactor">
    <cofactor evidence="1">
        <name>FAD</name>
        <dbReference type="ChEBI" id="CHEBI:57692"/>
    </cofactor>
</comment>
<dbReference type="Pfam" id="PF00732">
    <property type="entry name" value="GMC_oxred_N"/>
    <property type="match status" value="1"/>
</dbReference>
<keyword evidence="3 11" id="KW-0285">Flavoprotein</keyword>
<dbReference type="InterPro" id="IPR000172">
    <property type="entry name" value="GMC_OxRdtase_N"/>
</dbReference>
<evidence type="ECO:0000256" key="1">
    <source>
        <dbReference type="ARBA" id="ARBA00001974"/>
    </source>
</evidence>
<dbReference type="EMBL" id="BFAG01000020">
    <property type="protein sequence ID" value="GBF07994.1"/>
    <property type="molecule type" value="Genomic_DNA"/>
</dbReference>
<comment type="caution">
    <text evidence="9">The sequence shown here is derived from an EMBL/GenBank/DDBJ whole genome shotgun (WGS) entry which is preliminary data.</text>
</comment>
<sequence length="515" mass="54876">MTPRQEIDVLIVGSGPIGATFARVLAERSPQTSVLLIDAGPQLTPRPGLHVKNIPDPAERERAQVRSQGPTQYVYGTPTPAQRAEAGEEAHEGAPTRPGLLARPGTFLLGSPEMPAAALSTNVGGMGAHWTCACPPPGNTERIGFIPEEEWQAAFDEANRLLGVTQQAYPETDAARAIRQALMGAFGERLSPERPVQPMPLAARTEGGERRWAGVDVVLGPLAEEGHGTGFTLHSETLCHRLTVDGDRVTGAVLEHLPTGERYEVRARVVVVAADSLRTPQLLWASGIRPPALGHYLNDQPQVLGAVQLNPALLPENAGRAAGGVSWVPFHSPSHPYHGQVMELEASPIPIPVEHDTGTPVVGLGWFCAKEVRYEDHIAFSESETDYLGLPRMTVHHTLTPADEAVIEQAKAEVELAIRALGRPLTNDRPFLLPSGSSLHYQGTVRMGEQDDGQSVCDSHSRVWGYRNLFVGGNGVIPTSTACNPTITSVALAVRACDGIAALLAGRAGEPVVAG</sequence>
<dbReference type="Proteomes" id="UP000236569">
    <property type="component" value="Unassembled WGS sequence"/>
</dbReference>
<dbReference type="OrthoDB" id="9798604at2"/>
<evidence type="ECO:0000256" key="3">
    <source>
        <dbReference type="ARBA" id="ARBA00022630"/>
    </source>
</evidence>
<feature type="compositionally biased region" description="Basic and acidic residues" evidence="6">
    <location>
        <begin position="85"/>
        <end position="94"/>
    </location>
</feature>
<feature type="binding site" evidence="11">
    <location>
        <position position="486"/>
    </location>
    <ligand>
        <name>FAD</name>
        <dbReference type="ChEBI" id="CHEBI:57692"/>
    </ligand>
</feature>
<organism evidence="9 10">
    <name type="scientific">Deinococcus aerius</name>
    <dbReference type="NCBI Taxonomy" id="200253"/>
    <lineage>
        <taxon>Bacteria</taxon>
        <taxon>Thermotogati</taxon>
        <taxon>Deinococcota</taxon>
        <taxon>Deinococci</taxon>
        <taxon>Deinococcales</taxon>
        <taxon>Deinococcaceae</taxon>
        <taxon>Deinococcus</taxon>
    </lineage>
</organism>
<evidence type="ECO:0000256" key="4">
    <source>
        <dbReference type="ARBA" id="ARBA00022827"/>
    </source>
</evidence>
<protein>
    <submittedName>
        <fullName evidence="9">Pyranose oxidase</fullName>
    </submittedName>
</protein>
<keyword evidence="10" id="KW-1185">Reference proteome</keyword>
<keyword evidence="5" id="KW-0560">Oxidoreductase</keyword>
<comment type="similarity">
    <text evidence="2">Belongs to the GMC oxidoreductase family.</text>
</comment>
<feature type="binding site" evidence="11">
    <location>
        <position position="133"/>
    </location>
    <ligand>
        <name>FAD</name>
        <dbReference type="ChEBI" id="CHEBI:57692"/>
    </ligand>
</feature>
<evidence type="ECO:0000256" key="2">
    <source>
        <dbReference type="ARBA" id="ARBA00010790"/>
    </source>
</evidence>
<accession>A0A2I9D0D5</accession>
<reference evidence="11" key="2">
    <citation type="journal article" date="2024" name="J. Mol. Biol.">
        <title>Structural and Functional Characterization of a Gene Cluster Responsible for Deglycosylation of C-glucosyl Flavonoids and Xanthonoids by Deinococcus aerius.</title>
        <authorList>
            <person name="Furlanetto V."/>
            <person name="Kalyani D.C."/>
            <person name="Kostelac A."/>
            <person name="Puc J."/>
            <person name="Haltrich D."/>
            <person name="Hallberg B.M."/>
            <person name="Divne C."/>
        </authorList>
    </citation>
    <scope>X-RAY CRYSTALLOGRAPHY (1.70 ANGSTROMS) OF 5-506 IN COMPLEX WITH FAD</scope>
</reference>
<evidence type="ECO:0000313" key="10">
    <source>
        <dbReference type="Proteomes" id="UP000236569"/>
    </source>
</evidence>
<feature type="domain" description="Glucose-methanol-choline oxidoreductase C-terminal" evidence="8">
    <location>
        <begin position="384"/>
        <end position="493"/>
    </location>
</feature>
<keyword evidence="11" id="KW-0547">Nucleotide-binding</keyword>
<evidence type="ECO:0000259" key="8">
    <source>
        <dbReference type="Pfam" id="PF05199"/>
    </source>
</evidence>
<feature type="binding site" evidence="11">
    <location>
        <position position="126"/>
    </location>
    <ligand>
        <name>FAD</name>
        <dbReference type="ChEBI" id="CHEBI:57692"/>
    </ligand>
</feature>
<dbReference type="SUPFAM" id="SSF54373">
    <property type="entry name" value="FAD-linked reductases, C-terminal domain"/>
    <property type="match status" value="1"/>
</dbReference>
<evidence type="ECO:0000313" key="9">
    <source>
        <dbReference type="EMBL" id="GBF07994.1"/>
    </source>
</evidence>
<feature type="binding site" evidence="11">
    <location>
        <position position="131"/>
    </location>
    <ligand>
        <name>FAD</name>
        <dbReference type="ChEBI" id="CHEBI:57692"/>
    </ligand>
</feature>
<evidence type="ECO:0000256" key="5">
    <source>
        <dbReference type="ARBA" id="ARBA00023002"/>
    </source>
</evidence>
<dbReference type="GO" id="GO:0016614">
    <property type="term" value="F:oxidoreductase activity, acting on CH-OH group of donors"/>
    <property type="evidence" value="ECO:0007669"/>
    <property type="project" value="InterPro"/>
</dbReference>
<feature type="binding site" evidence="11">
    <location>
        <position position="38"/>
    </location>
    <ligand>
        <name>FAD</name>
        <dbReference type="ChEBI" id="CHEBI:57692"/>
    </ligand>
</feature>
<gene>
    <name evidence="9" type="ORF">DAERI_200051</name>
</gene>
<feature type="binding site" evidence="11">
    <location>
        <position position="122"/>
    </location>
    <ligand>
        <name>FAD</name>
        <dbReference type="ChEBI" id="CHEBI:57692"/>
    </ligand>
</feature>
<evidence type="ECO:0007829" key="11">
    <source>
        <dbReference type="PDB" id="8QVE"/>
    </source>
</evidence>
<feature type="binding site" evidence="11">
    <location>
        <position position="17"/>
    </location>
    <ligand>
        <name>FAD</name>
        <dbReference type="ChEBI" id="CHEBI:57692"/>
    </ligand>
</feature>
<dbReference type="AlphaFoldDB" id="A0A2I9D0D5"/>
<name>A0A2I9D0D5_9DEIO</name>
<dbReference type="PANTHER" id="PTHR42784:SF1">
    <property type="entry name" value="PYRANOSE 2-OXIDASE"/>
    <property type="match status" value="1"/>
</dbReference>
<dbReference type="SUPFAM" id="SSF51905">
    <property type="entry name" value="FAD/NAD(P)-binding domain"/>
    <property type="match status" value="1"/>
</dbReference>
<dbReference type="PDB" id="8QVE">
    <property type="method" value="X-ray"/>
    <property type="resolution" value="1.70 A"/>
    <property type="chains" value="A=5-506"/>
</dbReference>
<dbReference type="InterPro" id="IPR051473">
    <property type="entry name" value="P2Ox-like"/>
</dbReference>
<feature type="region of interest" description="Disordered" evidence="6">
    <location>
        <begin position="46"/>
        <end position="99"/>
    </location>
</feature>
<dbReference type="Pfam" id="PF05199">
    <property type="entry name" value="GMC_oxred_C"/>
    <property type="match status" value="1"/>
</dbReference>
<keyword evidence="4 11" id="KW-0274">FAD</keyword>
<reference evidence="10" key="1">
    <citation type="submission" date="2018-01" db="EMBL/GenBank/DDBJ databases">
        <title>Draft Genome Sequence of the Radioresistant Bacterium Deinococcus aerius TR0125, Isolated from the Higher Atmosphere above Japan.</title>
        <authorList>
            <person name="Satoh K."/>
            <person name="Arai H."/>
            <person name="Sanzen T."/>
            <person name="Kawaguchi Y."/>
            <person name="Hayashi H."/>
            <person name="Yokobori S."/>
            <person name="Yamagishi A."/>
            <person name="Oono Y."/>
            <person name="Narumi I."/>
        </authorList>
    </citation>
    <scope>NUCLEOTIDE SEQUENCE [LARGE SCALE GENOMIC DNA]</scope>
    <source>
        <strain evidence="10">TR0125</strain>
    </source>
</reference>
<dbReference type="RefSeq" id="WP_103131275.1">
    <property type="nucleotide sequence ID" value="NZ_BFAG01000020.1"/>
</dbReference>
<feature type="binding site" evidence="11">
    <location>
        <position position="239"/>
    </location>
    <ligand>
        <name>FAD</name>
        <dbReference type="ChEBI" id="CHEBI:57692"/>
    </ligand>
</feature>
<dbReference type="InterPro" id="IPR036188">
    <property type="entry name" value="FAD/NAD-bd_sf"/>
</dbReference>
<dbReference type="SMR" id="A0A2I9D0D5"/>
<evidence type="ECO:0000259" key="7">
    <source>
        <dbReference type="Pfam" id="PF00732"/>
    </source>
</evidence>